<accession>A0A5J4S0B6</accession>
<feature type="non-terminal residue" evidence="1">
    <location>
        <position position="141"/>
    </location>
</feature>
<dbReference type="EMBL" id="SNRY01000562">
    <property type="protein sequence ID" value="KAA6339132.1"/>
    <property type="molecule type" value="Genomic_DNA"/>
</dbReference>
<proteinExistence type="predicted"/>
<reference evidence="1" key="1">
    <citation type="submission" date="2019-03" db="EMBL/GenBank/DDBJ databases">
        <title>Single cell metagenomics reveals metabolic interactions within the superorganism composed of flagellate Streblomastix strix and complex community of Bacteroidetes bacteria on its surface.</title>
        <authorList>
            <person name="Treitli S.C."/>
            <person name="Kolisko M."/>
            <person name="Husnik F."/>
            <person name="Keeling P."/>
            <person name="Hampl V."/>
        </authorList>
    </citation>
    <scope>NUCLEOTIDE SEQUENCE</scope>
    <source>
        <strain evidence="1">STM</strain>
    </source>
</reference>
<name>A0A5J4S0B6_9ZZZZ</name>
<protein>
    <recommendedName>
        <fullName evidence="2">Transposase</fullName>
    </recommendedName>
</protein>
<evidence type="ECO:0000313" key="1">
    <source>
        <dbReference type="EMBL" id="KAA6339132.1"/>
    </source>
</evidence>
<evidence type="ECO:0008006" key="2">
    <source>
        <dbReference type="Google" id="ProtNLM"/>
    </source>
</evidence>
<gene>
    <name evidence="1" type="ORF">EZS27_012926</name>
</gene>
<dbReference type="AlphaFoldDB" id="A0A5J4S0B6"/>
<sequence length="141" mass="16826">MNNFSAHYRKIMETLRSIESEKNFLDQIRQPKLSDLELIGIDLTAEYMGIDSEYQLFRMLPESLSGRIERSVYNRRRRRLFSHRERIRKVMSEKITSASDYYLVDSMPLEVCRLSRSSRCRICKEDLHTFPDKGYCATQKM</sequence>
<comment type="caution">
    <text evidence="1">The sequence shown here is derived from an EMBL/GenBank/DDBJ whole genome shotgun (WGS) entry which is preliminary data.</text>
</comment>
<organism evidence="1">
    <name type="scientific">termite gut metagenome</name>
    <dbReference type="NCBI Taxonomy" id="433724"/>
    <lineage>
        <taxon>unclassified sequences</taxon>
        <taxon>metagenomes</taxon>
        <taxon>organismal metagenomes</taxon>
    </lineage>
</organism>